<reference evidence="7" key="2">
    <citation type="submission" date="2018-10" db="UniProtKB">
        <authorList>
            <consortium name="EnsemblPlants"/>
        </authorList>
    </citation>
    <scope>IDENTIFICATION</scope>
</reference>
<dbReference type="GeneID" id="123094457"/>
<evidence type="ECO:0000256" key="5">
    <source>
        <dbReference type="ARBA" id="ARBA00023242"/>
    </source>
</evidence>
<dbReference type="OrthoDB" id="1666376at2759"/>
<dbReference type="RefSeq" id="XP_044372396.1">
    <property type="nucleotide sequence ID" value="XM_044516461.1"/>
</dbReference>
<proteinExistence type="predicted"/>
<dbReference type="OMA" id="LCKGWAR"/>
<protein>
    <recommendedName>
        <fullName evidence="6">TF-B3 domain-containing protein</fullName>
    </recommendedName>
</protein>
<dbReference type="Gramene" id="TraesPARA_EIv1.0_1322910.1">
    <property type="protein sequence ID" value="TraesPARA_EIv1.0_1322910.1.CDS"/>
    <property type="gene ID" value="TraesPARA_EIv1.0_1322910"/>
</dbReference>
<dbReference type="Gramene" id="TraesCAD_scaffold_041361_01G000300.1">
    <property type="protein sequence ID" value="TraesCAD_scaffold_041361_01G000300.1"/>
    <property type="gene ID" value="TraesCAD_scaffold_041361_01G000300"/>
</dbReference>
<dbReference type="Gramene" id="TraesCS4B03G0162900.1">
    <property type="protein sequence ID" value="TraesCS4B03G0162900.1.CDS"/>
    <property type="gene ID" value="TraesCS4B03G0162900"/>
</dbReference>
<sequence>MYKSSTGCKMSSPWSKRGDIAAAANEQDNHFFKVMIGDFRDRMIIPDKFVKKFRRQITRTVKLESRNGNTFDVHVTEDLHKLVLQSGWEEFVSAHGISMGDFLVFNYDGNSWFKVLIFEPSGCERLSSSFLPMETAPYEGQEWGEKLTGTLSMRHDLPMIRSPQSERGTMIVQWDNSNHGENSMVLGSSSAPSSESSGCISSSEDDLQAHPARRLILLRGTCPTGSQKKKLKVKIRDIYSEIPIVGCTIRKSSIHGKPYTLEICREYAEVYLPFEDETIELRRHGKIWKVRCCISQYGSKRLLKGWRQFVCGNNLRLGDICLFKLLKNKKYTMDVYIIRKE</sequence>
<dbReference type="InterPro" id="IPR003340">
    <property type="entry name" value="B3_DNA-bd"/>
</dbReference>
<keyword evidence="4" id="KW-0804">Transcription</keyword>
<dbReference type="Gramene" id="TraesJAG4B03G02250550.1">
    <property type="protein sequence ID" value="TraesJAG4B03G02250550.1"/>
    <property type="gene ID" value="TraesJAG4B03G02250550"/>
</dbReference>
<dbReference type="Gramene" id="TraesROB_scaffold_038203_01G000300.1">
    <property type="protein sequence ID" value="TraesROB_scaffold_038203_01G000300.1"/>
    <property type="gene ID" value="TraesROB_scaffold_038203_01G000300"/>
</dbReference>
<keyword evidence="8" id="KW-1185">Reference proteome</keyword>
<evidence type="ECO:0000256" key="1">
    <source>
        <dbReference type="ARBA" id="ARBA00004123"/>
    </source>
</evidence>
<dbReference type="Gramene" id="TraesNOR4B03G02268140.1">
    <property type="protein sequence ID" value="TraesNOR4B03G02268140.1"/>
    <property type="gene ID" value="TraesNOR4B03G02268140"/>
</dbReference>
<dbReference type="GO" id="GO:0003677">
    <property type="term" value="F:DNA binding"/>
    <property type="evidence" value="ECO:0007669"/>
    <property type="project" value="UniProtKB-KW"/>
</dbReference>
<dbReference type="Gramene" id="TraesRN4B0100170500.1">
    <property type="protein sequence ID" value="TraesRN4B0100170500.1"/>
    <property type="gene ID" value="TraesRN4B0100170500"/>
</dbReference>
<keyword evidence="3" id="KW-0238">DNA-binding</keyword>
<dbReference type="Gramene" id="TraesKAR4B01G0045720.1">
    <property type="protein sequence ID" value="cds.TraesKAR4B01G0045720.1"/>
    <property type="gene ID" value="TraesKAR4B01G0045720"/>
</dbReference>
<evidence type="ECO:0000256" key="3">
    <source>
        <dbReference type="ARBA" id="ARBA00023125"/>
    </source>
</evidence>
<keyword evidence="5" id="KW-0539">Nucleus</keyword>
<dbReference type="Gramene" id="TraesJUL4B03G02271890.1">
    <property type="protein sequence ID" value="TraesJUL4B03G02271890.1"/>
    <property type="gene ID" value="TraesJUL4B03G02271890"/>
</dbReference>
<accession>A0A3B6IMB0</accession>
<dbReference type="Gramene" id="TraesWEE_scaffold_041882_01G000300.1">
    <property type="protein sequence ID" value="TraesWEE_scaffold_041882_01G000300.1"/>
    <property type="gene ID" value="TraesWEE_scaffold_041882_01G000300"/>
</dbReference>
<dbReference type="InterPro" id="IPR044837">
    <property type="entry name" value="REM16-like"/>
</dbReference>
<dbReference type="Proteomes" id="UP000019116">
    <property type="component" value="Chromosome 4B"/>
</dbReference>
<name>A0A3B6IMB0_WHEAT</name>
<dbReference type="Gramene" id="TraesLDM4B03G02250970.1">
    <property type="protein sequence ID" value="TraesLDM4B03G02250970.1"/>
    <property type="gene ID" value="TraesLDM4B03G02250970"/>
</dbReference>
<dbReference type="SUPFAM" id="SSF101936">
    <property type="entry name" value="DNA-binding pseudobarrel domain"/>
    <property type="match status" value="2"/>
</dbReference>
<dbReference type="GO" id="GO:0005634">
    <property type="term" value="C:nucleus"/>
    <property type="evidence" value="ECO:0007669"/>
    <property type="project" value="UniProtKB-SubCell"/>
</dbReference>
<evidence type="ECO:0000313" key="8">
    <source>
        <dbReference type="Proteomes" id="UP000019116"/>
    </source>
</evidence>
<feature type="domain" description="TF-B3" evidence="6">
    <location>
        <begin position="28"/>
        <end position="121"/>
    </location>
</feature>
<dbReference type="STRING" id="4565.A0A3B6IMB0"/>
<keyword evidence="2" id="KW-0805">Transcription regulation</keyword>
<dbReference type="Gramene" id="TraesCS4B02G072800.1">
    <property type="protein sequence ID" value="TraesCS4B02G072800.1"/>
    <property type="gene ID" value="TraesCS4B02G072800"/>
</dbReference>
<dbReference type="Gramene" id="TraesPARA_EIv1.0_1322910.2">
    <property type="protein sequence ID" value="TraesPARA_EIv1.0_1322910.2.CDS"/>
    <property type="gene ID" value="TraesPARA_EIv1.0_1322910"/>
</dbReference>
<gene>
    <name evidence="7" type="primary">LOC123094457</name>
</gene>
<dbReference type="PROSITE" id="PS50863">
    <property type="entry name" value="B3"/>
    <property type="match status" value="2"/>
</dbReference>
<dbReference type="RefSeq" id="XP_044372397.1">
    <property type="nucleotide sequence ID" value="XM_044516462.1"/>
</dbReference>
<evidence type="ECO:0000259" key="6">
    <source>
        <dbReference type="PROSITE" id="PS50863"/>
    </source>
</evidence>
<dbReference type="InterPro" id="IPR015300">
    <property type="entry name" value="DNA-bd_pseudobarrel_sf"/>
</dbReference>
<dbReference type="PANTHER" id="PTHR31391:SF121">
    <property type="entry name" value="B3 DOMAIN-CONTAINING PROTEIN OS08G0325100-RELATED"/>
    <property type="match status" value="1"/>
</dbReference>
<dbReference type="EnsemblPlants" id="TraesCS4B02G072800.1">
    <property type="protein sequence ID" value="TraesCS4B02G072800.1"/>
    <property type="gene ID" value="TraesCS4B02G072800"/>
</dbReference>
<dbReference type="PANTHER" id="PTHR31391">
    <property type="entry name" value="B3 DOMAIN-CONTAINING PROTEIN OS11G0197600-RELATED"/>
    <property type="match status" value="1"/>
</dbReference>
<dbReference type="Gramene" id="TraesSYM4B03G02277480.1">
    <property type="protein sequence ID" value="TraesSYM4B03G02277480.1"/>
    <property type="gene ID" value="TraesSYM4B03G02277480"/>
</dbReference>
<dbReference type="SMART" id="SM01019">
    <property type="entry name" value="B3"/>
    <property type="match status" value="2"/>
</dbReference>
<dbReference type="CDD" id="cd10017">
    <property type="entry name" value="B3_DNA"/>
    <property type="match status" value="2"/>
</dbReference>
<dbReference type="SMR" id="A0A3B6IMB0"/>
<dbReference type="AlphaFoldDB" id="A0A3B6IMB0"/>
<dbReference type="Gramene" id="TraesPARA_EIv1.0_1322910.3">
    <property type="protein sequence ID" value="TraesPARA_EIv1.0_1322910.3.CDS"/>
    <property type="gene ID" value="TraesPARA_EIv1.0_1322910"/>
</dbReference>
<organism evidence="7">
    <name type="scientific">Triticum aestivum</name>
    <name type="common">Wheat</name>
    <dbReference type="NCBI Taxonomy" id="4565"/>
    <lineage>
        <taxon>Eukaryota</taxon>
        <taxon>Viridiplantae</taxon>
        <taxon>Streptophyta</taxon>
        <taxon>Embryophyta</taxon>
        <taxon>Tracheophyta</taxon>
        <taxon>Spermatophyta</taxon>
        <taxon>Magnoliopsida</taxon>
        <taxon>Liliopsida</taxon>
        <taxon>Poales</taxon>
        <taxon>Poaceae</taxon>
        <taxon>BOP clade</taxon>
        <taxon>Pooideae</taxon>
        <taxon>Triticodae</taxon>
        <taxon>Triticeae</taxon>
        <taxon>Triticinae</taxon>
        <taxon>Triticum</taxon>
    </lineage>
</organism>
<evidence type="ECO:0000256" key="4">
    <source>
        <dbReference type="ARBA" id="ARBA00023163"/>
    </source>
</evidence>
<feature type="domain" description="TF-B3" evidence="6">
    <location>
        <begin position="246"/>
        <end position="341"/>
    </location>
</feature>
<dbReference type="Gene3D" id="2.40.330.10">
    <property type="entry name" value="DNA-binding pseudobarrel domain"/>
    <property type="match status" value="2"/>
</dbReference>
<evidence type="ECO:0000256" key="2">
    <source>
        <dbReference type="ARBA" id="ARBA00023015"/>
    </source>
</evidence>
<evidence type="ECO:0000313" key="7">
    <source>
        <dbReference type="EnsemblPlants" id="TraesCS4B02G072800.1"/>
    </source>
</evidence>
<dbReference type="Gramene" id="TraesSTA4B03G02246080.1">
    <property type="protein sequence ID" value="TraesSTA4B03G02246080.1"/>
    <property type="gene ID" value="TraesSTA4B03G02246080"/>
</dbReference>
<reference evidence="7" key="1">
    <citation type="submission" date="2018-08" db="EMBL/GenBank/DDBJ databases">
        <authorList>
            <person name="Rossello M."/>
        </authorList>
    </citation>
    <scope>NUCLEOTIDE SEQUENCE [LARGE SCALE GENOMIC DNA]</scope>
    <source>
        <strain evidence="7">cv. Chinese Spring</strain>
    </source>
</reference>
<comment type="subcellular location">
    <subcellularLocation>
        <location evidence="1">Nucleus</location>
    </subcellularLocation>
</comment>
<dbReference type="Pfam" id="PF02362">
    <property type="entry name" value="B3"/>
    <property type="match status" value="2"/>
</dbReference>